<accession>A0A914I960</accession>
<reference evidence="2" key="1">
    <citation type="submission" date="2022-11" db="UniProtKB">
        <authorList>
            <consortium name="WormBaseParasite"/>
        </authorList>
    </citation>
    <scope>IDENTIFICATION</scope>
</reference>
<sequence>MVPNRPKFGAQSSKIWFPIVRMVSNSPKFDAQLSEIWDLRLARLWVLRSWPSFTTSSCPSCWARLLGPYNGYEPNVDPSVSNDFIFWIRGKQYSRLSANERPILAAPISAR</sequence>
<evidence type="ECO:0000313" key="1">
    <source>
        <dbReference type="Proteomes" id="UP000887572"/>
    </source>
</evidence>
<protein>
    <submittedName>
        <fullName evidence="2">Uncharacterized protein</fullName>
    </submittedName>
</protein>
<keyword evidence="1" id="KW-1185">Reference proteome</keyword>
<organism evidence="1 2">
    <name type="scientific">Globodera rostochiensis</name>
    <name type="common">Golden nematode worm</name>
    <name type="synonym">Heterodera rostochiensis</name>
    <dbReference type="NCBI Taxonomy" id="31243"/>
    <lineage>
        <taxon>Eukaryota</taxon>
        <taxon>Metazoa</taxon>
        <taxon>Ecdysozoa</taxon>
        <taxon>Nematoda</taxon>
        <taxon>Chromadorea</taxon>
        <taxon>Rhabditida</taxon>
        <taxon>Tylenchina</taxon>
        <taxon>Tylenchomorpha</taxon>
        <taxon>Tylenchoidea</taxon>
        <taxon>Heteroderidae</taxon>
        <taxon>Heteroderinae</taxon>
        <taxon>Globodera</taxon>
    </lineage>
</organism>
<dbReference type="WBParaSite" id="Gr19_v10_g8051.t1">
    <property type="protein sequence ID" value="Gr19_v10_g8051.t1"/>
    <property type="gene ID" value="Gr19_v10_g8051"/>
</dbReference>
<proteinExistence type="predicted"/>
<evidence type="ECO:0000313" key="2">
    <source>
        <dbReference type="WBParaSite" id="Gr19_v10_g8051.t1"/>
    </source>
</evidence>
<dbReference type="Proteomes" id="UP000887572">
    <property type="component" value="Unplaced"/>
</dbReference>
<name>A0A914I960_GLORO</name>
<dbReference type="AlphaFoldDB" id="A0A914I960"/>